<comment type="subcellular location">
    <subcellularLocation>
        <location evidence="1">Membrane</location>
        <topology evidence="1">Multi-pass membrane protein</topology>
    </subcellularLocation>
</comment>
<dbReference type="InterPro" id="IPR004841">
    <property type="entry name" value="AA-permease/SLC12A_dom"/>
</dbReference>
<feature type="transmembrane region" description="Helical" evidence="6">
    <location>
        <begin position="355"/>
        <end position="376"/>
    </location>
</feature>
<evidence type="ECO:0000256" key="5">
    <source>
        <dbReference type="SAM" id="MobiDB-lite"/>
    </source>
</evidence>
<feature type="transmembrane region" description="Helical" evidence="6">
    <location>
        <begin position="68"/>
        <end position="87"/>
    </location>
</feature>
<evidence type="ECO:0000259" key="7">
    <source>
        <dbReference type="Pfam" id="PF00324"/>
    </source>
</evidence>
<name>A0A6M6JRN6_9PSEU</name>
<protein>
    <submittedName>
        <fullName evidence="8">APC family permease</fullName>
    </submittedName>
</protein>
<dbReference type="AlphaFoldDB" id="A0A6M6JRN6"/>
<feature type="transmembrane region" description="Helical" evidence="6">
    <location>
        <begin position="150"/>
        <end position="169"/>
    </location>
</feature>
<feature type="region of interest" description="Disordered" evidence="5">
    <location>
        <begin position="1"/>
        <end position="20"/>
    </location>
</feature>
<evidence type="ECO:0000256" key="6">
    <source>
        <dbReference type="SAM" id="Phobius"/>
    </source>
</evidence>
<dbReference type="RefSeq" id="WP_172166961.1">
    <property type="nucleotide sequence ID" value="NZ_CP053564.1"/>
</dbReference>
<gene>
    <name evidence="8" type="ORF">HOP40_32945</name>
</gene>
<evidence type="ECO:0000256" key="4">
    <source>
        <dbReference type="ARBA" id="ARBA00023136"/>
    </source>
</evidence>
<feature type="transmembrane region" description="Helical" evidence="6">
    <location>
        <begin position="34"/>
        <end position="62"/>
    </location>
</feature>
<keyword evidence="2 6" id="KW-0812">Transmembrane</keyword>
<feature type="transmembrane region" description="Helical" evidence="6">
    <location>
        <begin position="421"/>
        <end position="439"/>
    </location>
</feature>
<dbReference type="PANTHER" id="PTHR42770">
    <property type="entry name" value="AMINO ACID TRANSPORTER-RELATED"/>
    <property type="match status" value="1"/>
</dbReference>
<evidence type="ECO:0000313" key="9">
    <source>
        <dbReference type="Proteomes" id="UP000505377"/>
    </source>
</evidence>
<dbReference type="GO" id="GO:0055085">
    <property type="term" value="P:transmembrane transport"/>
    <property type="evidence" value="ECO:0007669"/>
    <property type="project" value="InterPro"/>
</dbReference>
<feature type="transmembrane region" description="Helical" evidence="6">
    <location>
        <begin position="251"/>
        <end position="271"/>
    </location>
</feature>
<reference evidence="8 9" key="1">
    <citation type="submission" date="2020-05" db="EMBL/GenBank/DDBJ databases">
        <authorList>
            <person name="Mo P."/>
        </authorList>
    </citation>
    <scope>NUCLEOTIDE SEQUENCE [LARGE SCALE GENOMIC DNA]</scope>
    <source>
        <strain evidence="8 9">Gen01</strain>
    </source>
</reference>
<organism evidence="8 9">
    <name type="scientific">Pseudonocardia broussonetiae</name>
    <dbReference type="NCBI Taxonomy" id="2736640"/>
    <lineage>
        <taxon>Bacteria</taxon>
        <taxon>Bacillati</taxon>
        <taxon>Actinomycetota</taxon>
        <taxon>Actinomycetes</taxon>
        <taxon>Pseudonocardiales</taxon>
        <taxon>Pseudonocardiaceae</taxon>
        <taxon>Pseudonocardia</taxon>
    </lineage>
</organism>
<dbReference type="Proteomes" id="UP000505377">
    <property type="component" value="Chromosome"/>
</dbReference>
<feature type="domain" description="Amino acid permease/ SLC12A" evidence="7">
    <location>
        <begin position="43"/>
        <end position="408"/>
    </location>
</feature>
<dbReference type="PIRSF" id="PIRSF006060">
    <property type="entry name" value="AA_transporter"/>
    <property type="match status" value="1"/>
</dbReference>
<evidence type="ECO:0000256" key="2">
    <source>
        <dbReference type="ARBA" id="ARBA00022692"/>
    </source>
</evidence>
<dbReference type="InterPro" id="IPR050367">
    <property type="entry name" value="APC_superfamily"/>
</dbReference>
<feature type="transmembrane region" description="Helical" evidence="6">
    <location>
        <begin position="176"/>
        <end position="196"/>
    </location>
</feature>
<dbReference type="KEGG" id="pbro:HOP40_32945"/>
<feature type="transmembrane region" description="Helical" evidence="6">
    <location>
        <begin position="451"/>
        <end position="468"/>
    </location>
</feature>
<dbReference type="PANTHER" id="PTHR42770:SF16">
    <property type="entry name" value="AMINO ACID PERMEASE"/>
    <property type="match status" value="1"/>
</dbReference>
<evidence type="ECO:0000313" key="8">
    <source>
        <dbReference type="EMBL" id="QJY49985.1"/>
    </source>
</evidence>
<feature type="transmembrane region" description="Helical" evidence="6">
    <location>
        <begin position="310"/>
        <end position="334"/>
    </location>
</feature>
<proteinExistence type="predicted"/>
<dbReference type="EMBL" id="CP053564">
    <property type="protein sequence ID" value="QJY49985.1"/>
    <property type="molecule type" value="Genomic_DNA"/>
</dbReference>
<keyword evidence="9" id="KW-1185">Reference proteome</keyword>
<dbReference type="GO" id="GO:0016020">
    <property type="term" value="C:membrane"/>
    <property type="evidence" value="ECO:0007669"/>
    <property type="project" value="UniProtKB-SubCell"/>
</dbReference>
<feature type="transmembrane region" description="Helical" evidence="6">
    <location>
        <begin position="382"/>
        <end position="409"/>
    </location>
</feature>
<feature type="transmembrane region" description="Helical" evidence="6">
    <location>
        <begin position="108"/>
        <end position="130"/>
    </location>
</feature>
<keyword evidence="4 6" id="KW-0472">Membrane</keyword>
<dbReference type="Pfam" id="PF00324">
    <property type="entry name" value="AA_permease"/>
    <property type="match status" value="1"/>
</dbReference>
<keyword evidence="3 6" id="KW-1133">Transmembrane helix</keyword>
<sequence length="483" mass="49407">MTTGRSGSNPTAAPAPTPSEPPAAGVLAADRLGVVAIAFFVVAAAAPMAAVVGASGVLFSAVGPATPLVYVLAALMIALFAVGYLRMSRHITNAGGFVAYIAKGLGNRWASGGAGLAVLTYLTLQVGLWSQFGVFTQSLVADLTGLSLPPLVWILVVLALVTLLTVRGVDASVRLLGLLIVGETAVVAVLVVALVARHGWGVFSIGGFTAENLFSPGLGVALLFAFLCFTAFEATVVFSEEARDPRRTIPRALYLVIAFVGAFYGLSTWVIGGAIGIDAVSATATADPAGFIFTLAEGAGGRGLSLAMQILVVTSFVAMLLGLCNMFSRYLFALGRAGALPRRLSGTTSTGSPHVAALVNSGAVAAVITAFLLAGADPIGVVFAWFTALGTAAFISVLILTSLAIVVFFARRTPDDVWGEIAAPSLSILLLAYVGHLTLSNYTLLSGSDGVAGWMLLAVPVFLVAGVVRHATASSIDYAAEIF</sequence>
<dbReference type="Gene3D" id="1.20.1740.10">
    <property type="entry name" value="Amino acid/polyamine transporter I"/>
    <property type="match status" value="1"/>
</dbReference>
<accession>A0A6M6JRN6</accession>
<evidence type="ECO:0000256" key="3">
    <source>
        <dbReference type="ARBA" id="ARBA00022989"/>
    </source>
</evidence>
<feature type="transmembrane region" description="Helical" evidence="6">
    <location>
        <begin position="216"/>
        <end position="239"/>
    </location>
</feature>
<evidence type="ECO:0000256" key="1">
    <source>
        <dbReference type="ARBA" id="ARBA00004141"/>
    </source>
</evidence>